<reference evidence="3 4" key="1">
    <citation type="submission" date="2016-10" db="EMBL/GenBank/DDBJ databases">
        <authorList>
            <person name="de Groot N.N."/>
        </authorList>
    </citation>
    <scope>NUCLEOTIDE SEQUENCE [LARGE SCALE GENOMIC DNA]</scope>
    <source>
        <strain evidence="3 4">ATCC 29281</strain>
    </source>
</reference>
<dbReference type="Gene3D" id="3.10.490.10">
    <property type="entry name" value="Gamma-glutamyl cyclotransferase-like"/>
    <property type="match status" value="1"/>
</dbReference>
<dbReference type="EC" id="4.3.2.7" evidence="1"/>
<keyword evidence="2" id="KW-0456">Lyase</keyword>
<dbReference type="InterPro" id="IPR036568">
    <property type="entry name" value="GGCT-like_sf"/>
</dbReference>
<dbReference type="GO" id="GO:0061928">
    <property type="term" value="F:glutathione specific gamma-glutamylcyclotransferase activity"/>
    <property type="evidence" value="ECO:0007669"/>
    <property type="project" value="UniProtKB-EC"/>
</dbReference>
<evidence type="ECO:0000313" key="4">
    <source>
        <dbReference type="Proteomes" id="UP000187280"/>
    </source>
</evidence>
<dbReference type="EMBL" id="FNQS01000002">
    <property type="protein sequence ID" value="SEA06911.1"/>
    <property type="molecule type" value="Genomic_DNA"/>
</dbReference>
<dbReference type="PANTHER" id="PTHR12192">
    <property type="entry name" value="CATION TRANSPORT PROTEIN CHAC-RELATED"/>
    <property type="match status" value="1"/>
</dbReference>
<dbReference type="PANTHER" id="PTHR12192:SF2">
    <property type="entry name" value="GLUTATHIONE-SPECIFIC GAMMA-GLUTAMYLCYCLOTRANSFERASE 2"/>
    <property type="match status" value="1"/>
</dbReference>
<dbReference type="RefSeq" id="WP_026742586.1">
    <property type="nucleotide sequence ID" value="NZ_FNQS01000002.1"/>
</dbReference>
<dbReference type="GeneID" id="97763805"/>
<dbReference type="CDD" id="cd06661">
    <property type="entry name" value="GGCT_like"/>
    <property type="match status" value="1"/>
</dbReference>
<proteinExistence type="predicted"/>
<evidence type="ECO:0000256" key="1">
    <source>
        <dbReference type="ARBA" id="ARBA00012344"/>
    </source>
</evidence>
<dbReference type="SUPFAM" id="SSF110857">
    <property type="entry name" value="Gamma-glutamyl cyclotransferase-like"/>
    <property type="match status" value="1"/>
</dbReference>
<accession>A0A1H3Y742</accession>
<dbReference type="GO" id="GO:0006751">
    <property type="term" value="P:glutathione catabolic process"/>
    <property type="evidence" value="ECO:0007669"/>
    <property type="project" value="InterPro"/>
</dbReference>
<name>A0A1H3Y742_9GAMM</name>
<evidence type="ECO:0000256" key="2">
    <source>
        <dbReference type="ARBA" id="ARBA00023239"/>
    </source>
</evidence>
<dbReference type="Proteomes" id="UP000187280">
    <property type="component" value="Unassembled WGS sequence"/>
</dbReference>
<dbReference type="eggNOG" id="COG3703">
    <property type="taxonomic scope" value="Bacteria"/>
</dbReference>
<organism evidence="3 4">
    <name type="scientific">Lonsdalea quercina</name>
    <dbReference type="NCBI Taxonomy" id="71657"/>
    <lineage>
        <taxon>Bacteria</taxon>
        <taxon>Pseudomonadati</taxon>
        <taxon>Pseudomonadota</taxon>
        <taxon>Gammaproteobacteria</taxon>
        <taxon>Enterobacterales</taxon>
        <taxon>Pectobacteriaceae</taxon>
        <taxon>Lonsdalea</taxon>
    </lineage>
</organism>
<dbReference type="AlphaFoldDB" id="A0A1H3Y742"/>
<keyword evidence="4" id="KW-1185">Reference proteome</keyword>
<sequence length="224" mass="25275">MLTRDFLRKADCRTSFGHIEEHLLLTPQQRADSLETTLSCRPDHEGVWIFGYGSLMWNPAFDATESCLATLKGWQRAFCLRLTAGRGTIAQPGRMLGLKPGGETTGLAYRLPEERVREELELLWKREMLTGCYRPLWCELECAEGGHLTALVFVINPDHPLLEQDTCIQSVAPLIARARGPLGTNAQYLFSLERELQHYGMPDDNLIALALRVRELLNAAPVRE</sequence>
<dbReference type="STRING" id="71657.SAMN02982996_00889"/>
<dbReference type="Pfam" id="PF04752">
    <property type="entry name" value="ChaC"/>
    <property type="match status" value="1"/>
</dbReference>
<dbReference type="InterPro" id="IPR006840">
    <property type="entry name" value="ChaC"/>
</dbReference>
<protein>
    <recommendedName>
        <fullName evidence="1">glutathione-specific gamma-glutamylcyclotransferase</fullName>
        <ecNumber evidence="1">4.3.2.7</ecNumber>
    </recommendedName>
</protein>
<gene>
    <name evidence="3" type="ORF">SAMN02982996_00889</name>
</gene>
<evidence type="ECO:0000313" key="3">
    <source>
        <dbReference type="EMBL" id="SEA06911.1"/>
    </source>
</evidence>
<dbReference type="InterPro" id="IPR013024">
    <property type="entry name" value="GGCT-like"/>
</dbReference>
<dbReference type="GO" id="GO:0005737">
    <property type="term" value="C:cytoplasm"/>
    <property type="evidence" value="ECO:0007669"/>
    <property type="project" value="TreeGrafter"/>
</dbReference>